<reference evidence="1" key="1">
    <citation type="submission" date="2021-02" db="EMBL/GenBank/DDBJ databases">
        <authorList>
            <person name="Dougan E. K."/>
            <person name="Rhodes N."/>
            <person name="Thang M."/>
            <person name="Chan C."/>
        </authorList>
    </citation>
    <scope>NUCLEOTIDE SEQUENCE</scope>
</reference>
<organism evidence="1 2">
    <name type="scientific">Symbiodinium pilosum</name>
    <name type="common">Dinoflagellate</name>
    <dbReference type="NCBI Taxonomy" id="2952"/>
    <lineage>
        <taxon>Eukaryota</taxon>
        <taxon>Sar</taxon>
        <taxon>Alveolata</taxon>
        <taxon>Dinophyceae</taxon>
        <taxon>Suessiales</taxon>
        <taxon>Symbiodiniaceae</taxon>
        <taxon>Symbiodinium</taxon>
    </lineage>
</organism>
<dbReference type="OrthoDB" id="447391at2759"/>
<protein>
    <submittedName>
        <fullName evidence="1">Mfsd2ab protein</fullName>
    </submittedName>
</protein>
<gene>
    <name evidence="1" type="primary">mfsd2ab</name>
    <name evidence="1" type="ORF">SPIL2461_LOCUS1471</name>
</gene>
<proteinExistence type="predicted"/>
<name>A0A812J329_SYMPI</name>
<sequence length="156" mass="16518">MNRWRYLFDMGYSMEQWSSGFVNIRPHGEGVPSKMRPAVAAELFHQTAATELRAVVAHTRNKEEPPQTASGPPLPVAMPCRGASGSSLFSSGPPAIPAQAPLAVAYGHPHAKAAPLIVKVFGHQRLPMGKTFAVPKASGRSLLTGRPVVRSLSGGG</sequence>
<comment type="caution">
    <text evidence="1">The sequence shown here is derived from an EMBL/GenBank/DDBJ whole genome shotgun (WGS) entry which is preliminary data.</text>
</comment>
<keyword evidence="2" id="KW-1185">Reference proteome</keyword>
<dbReference type="Proteomes" id="UP000649617">
    <property type="component" value="Unassembled WGS sequence"/>
</dbReference>
<dbReference type="AlphaFoldDB" id="A0A812J329"/>
<dbReference type="EMBL" id="CAJNIZ010001447">
    <property type="protein sequence ID" value="CAE7190975.1"/>
    <property type="molecule type" value="Genomic_DNA"/>
</dbReference>
<evidence type="ECO:0000313" key="1">
    <source>
        <dbReference type="EMBL" id="CAE7190975.1"/>
    </source>
</evidence>
<accession>A0A812J329</accession>
<evidence type="ECO:0000313" key="2">
    <source>
        <dbReference type="Proteomes" id="UP000649617"/>
    </source>
</evidence>